<accession>A0AAC9B004</accession>
<keyword evidence="1 3" id="KW-0547">Nucleotide-binding</keyword>
<dbReference type="Pfam" id="PF01580">
    <property type="entry name" value="FtsK_SpoIIIE"/>
    <property type="match status" value="1"/>
</dbReference>
<dbReference type="InterPro" id="IPR027417">
    <property type="entry name" value="P-loop_NTPase"/>
</dbReference>
<keyword evidence="6" id="KW-0132">Cell division</keyword>
<evidence type="ECO:0000256" key="2">
    <source>
        <dbReference type="ARBA" id="ARBA00022840"/>
    </source>
</evidence>
<dbReference type="PROSITE" id="PS50901">
    <property type="entry name" value="FTSK"/>
    <property type="match status" value="1"/>
</dbReference>
<keyword evidence="7" id="KW-1185">Reference proteome</keyword>
<keyword evidence="6" id="KW-0131">Cell cycle</keyword>
<dbReference type="Gene3D" id="3.40.50.300">
    <property type="entry name" value="P-loop containing nucleotide triphosphate hydrolases"/>
    <property type="match status" value="1"/>
</dbReference>
<evidence type="ECO:0000313" key="7">
    <source>
        <dbReference type="Proteomes" id="UP000076088"/>
    </source>
</evidence>
<proteinExistence type="predicted"/>
<reference evidence="7" key="1">
    <citation type="submission" date="2015-11" db="EMBL/GenBank/DDBJ databases">
        <title>Complete genome sequence of a polyethylene-glycol degrader Sphingopyxis macrogoltabida 203N (NBRC 111659).</title>
        <authorList>
            <person name="Yoshiyuki O."/>
            <person name="Shouta N."/>
            <person name="Nagata Y."/>
            <person name="Numata M."/>
            <person name="Tsuchikane K."/>
            <person name="Hosoyama A."/>
            <person name="Yamazoe A."/>
            <person name="Tsuda M."/>
            <person name="Fujita N."/>
            <person name="Kawai F."/>
        </authorList>
    </citation>
    <scope>NUCLEOTIDE SEQUENCE [LARGE SCALE GENOMIC DNA]</scope>
    <source>
        <strain evidence="7">203N</strain>
        <plasmid evidence="7">unnamed2</plasmid>
    </source>
</reference>
<dbReference type="GO" id="GO:0051301">
    <property type="term" value="P:cell division"/>
    <property type="evidence" value="ECO:0007669"/>
    <property type="project" value="UniProtKB-KW"/>
</dbReference>
<reference evidence="6 7" key="2">
    <citation type="journal article" date="2016" name="Genome Announc.">
        <title>Complete Genome Sequence of Sphingopyxis macrogoltabida Strain 203N (NBRC 111659), a Polyethylene Glycol Degrader.</title>
        <authorList>
            <person name="Ohtsubo Y."/>
            <person name="Nonoyama S."/>
            <person name="Nagata Y."/>
            <person name="Numata M."/>
            <person name="Tsuchikane K."/>
            <person name="Hosoyama A."/>
            <person name="Yamazoe A."/>
            <person name="Tsuda M."/>
            <person name="Fujita N."/>
            <person name="Kawai F."/>
        </authorList>
    </citation>
    <scope>NUCLEOTIDE SEQUENCE [LARGE SCALE GENOMIC DNA]</scope>
    <source>
        <strain evidence="6 7">203N</strain>
    </source>
</reference>
<dbReference type="Proteomes" id="UP000076088">
    <property type="component" value="Plasmid unnamed2"/>
</dbReference>
<keyword evidence="6" id="KW-0614">Plasmid</keyword>
<name>A0AAC9B004_SPHMC</name>
<geneLocation type="plasmid" evidence="6 7">
    <name>unnamed2</name>
</geneLocation>
<feature type="region of interest" description="Disordered" evidence="4">
    <location>
        <begin position="1316"/>
        <end position="1390"/>
    </location>
</feature>
<dbReference type="SUPFAM" id="SSF52540">
    <property type="entry name" value="P-loop containing nucleoside triphosphate hydrolases"/>
    <property type="match status" value="1"/>
</dbReference>
<dbReference type="InterPro" id="IPR002543">
    <property type="entry name" value="FtsK_dom"/>
</dbReference>
<dbReference type="InterPro" id="IPR050206">
    <property type="entry name" value="FtsK/SpoIIIE/SftA"/>
</dbReference>
<protein>
    <submittedName>
        <fullName evidence="6">Cell division protein FtsK</fullName>
    </submittedName>
</protein>
<dbReference type="PANTHER" id="PTHR22683">
    <property type="entry name" value="SPORULATION PROTEIN RELATED"/>
    <property type="match status" value="1"/>
</dbReference>
<dbReference type="PANTHER" id="PTHR22683:SF41">
    <property type="entry name" value="DNA TRANSLOCASE FTSK"/>
    <property type="match status" value="1"/>
</dbReference>
<evidence type="ECO:0000256" key="1">
    <source>
        <dbReference type="ARBA" id="ARBA00022741"/>
    </source>
</evidence>
<dbReference type="KEGG" id="smaz:LH19_28255"/>
<dbReference type="GO" id="GO:0005524">
    <property type="term" value="F:ATP binding"/>
    <property type="evidence" value="ECO:0007669"/>
    <property type="project" value="UniProtKB-UniRule"/>
</dbReference>
<dbReference type="EMBL" id="CP013346">
    <property type="protein sequence ID" value="AMU92914.1"/>
    <property type="molecule type" value="Genomic_DNA"/>
</dbReference>
<keyword evidence="2 3" id="KW-0067">ATP-binding</keyword>
<organism evidence="6 7">
    <name type="scientific">Sphingopyxis macrogoltabida</name>
    <name type="common">Sphingomonas macrogoltabidus</name>
    <dbReference type="NCBI Taxonomy" id="33050"/>
    <lineage>
        <taxon>Bacteria</taxon>
        <taxon>Pseudomonadati</taxon>
        <taxon>Pseudomonadota</taxon>
        <taxon>Alphaproteobacteria</taxon>
        <taxon>Sphingomonadales</taxon>
        <taxon>Sphingomonadaceae</taxon>
        <taxon>Sphingopyxis</taxon>
    </lineage>
</organism>
<gene>
    <name evidence="6" type="ORF">ATM17_40255</name>
</gene>
<feature type="compositionally biased region" description="Acidic residues" evidence="4">
    <location>
        <begin position="1332"/>
        <end position="1341"/>
    </location>
</feature>
<evidence type="ECO:0000256" key="4">
    <source>
        <dbReference type="SAM" id="MobiDB-lite"/>
    </source>
</evidence>
<evidence type="ECO:0000259" key="5">
    <source>
        <dbReference type="PROSITE" id="PS50901"/>
    </source>
</evidence>
<dbReference type="RefSeq" id="WP_054735565.1">
    <property type="nucleotide sequence ID" value="NZ_CP009431.1"/>
</dbReference>
<dbReference type="GO" id="GO:0003677">
    <property type="term" value="F:DNA binding"/>
    <property type="evidence" value="ECO:0007669"/>
    <property type="project" value="InterPro"/>
</dbReference>
<feature type="domain" description="FtsK" evidence="5">
    <location>
        <begin position="1570"/>
        <end position="1769"/>
    </location>
</feature>
<evidence type="ECO:0000256" key="3">
    <source>
        <dbReference type="PROSITE-ProRule" id="PRU00289"/>
    </source>
</evidence>
<sequence length="1824" mass="198091">MTPSDLIGAAGATSIRFRLEALTPDDELARYLLDRLTGEQVAAITRALLADPATASKLMIALPRDLVGPFGLPETVITDERTVRVRNSACNQPAMLLANTDDDQGASLGDVTLIGAKQLTEESGPWVDAAAAGLGLSEGQIEGWKAALKGLNSADDWTLHQIGTYVAMTRERIDTEAVPVAAALGWALPALRLPRDSGYFMGLGDKDREQPRRWKKLFEKLVSDRKPLLVKQRPNRQIIESEELRSQFDEVREDIPAEVHPTIHAFIDTAPGWGPEAEALASFEWEGQSVLQLFSGIKLKKTSFAQETINFFDFTLPDRLSAADQDYLATLKTRSLKETRDDDRDFFEAHRDDLGQDKALRVKWERFIFGRPIECTDFLEGLLRAIERLFGQVNLVGGSRKLVIKSSRRTRNQFLDLNADVGLSFGLRYRGLKDLIGPAVEWDVPYLFAYEELLDRAKARQKKYRRNESTARGAIQIKFDIALSVGSERATVQLVWSGQPGVIGLELPKDIGRLLKRPFVRSHVARLPVSRKGALQAVSLSDVGTLQPAFGQDSGTLVPRTNAGDDIAKLFPKALKAAKDAGRIDVAGFTAIEAAWTHFAKLYGEALTALQSSGYASGTLIAQADAYGALLGALLVHAVGDLNRRDLWEPLLSIGTVRVLGGGPSAIVAPWHPLRLAASASKMRSVAGLADYLLSDVDVNFGDPRLFFADLRDELAHPLFPEIAVGYDAGEAILLAETSTVNDYSLVERPVRDPSEATTDVDPAEAARQIRSLLERYLDLQPHERSNLSIMLFNCDAAGLPLATVNALGSVQDQDEMHCNVLVRHRDRSRLSRVYTELLERSEGDPDAVVVSETSRNFMSKLRIGVMLDKGTTGSSGTREIDVAFLHDVVSRQAREQWFPVPAISDNPSLLEHVPARWSYRRVTSEDELKATSYLTCPRQPDAGWAYVDAVANIVRRQSHAPNEHYLPARQISFQDGGLKAMFEEVHGLAEWVATYDDLLDKRQLAAQGINVIRYRRQRTHGRNMVVSSTSELRILHVLVLRRLTELSLGLDDAKLAVLAKRMIEDANAISGDIVLRAAKRGVSAGELIGLVLSRALIAEEMGGAAAVAWFLLDDYAEWLGQKEEGIADILGLSLSTDSAGKPQLRAIVTEAKYVDQSGAAEACRKSRSQLRQTVARIDDALFGDPGRLDRDLWLSRIADLLLDGTAALGQPNLLERVRDGIRRGAVPIDLRGYSHIFISGPAGDGSSHGDQELLTGIKGGLQETFTREGLRQLLKAYEAGTPLGTIRAGLGQNHSWDTLDFQDPAPRVEWTKTIEVSEASGPASKQIVHDYDEDDDDGDPEGGIASEEQAPKEPGRGGAADGTSAHAEVSGDAPTDTGAQQLAGAGSEPLATGPAVTVLVTAAEPAATPPTPAAPVIATCEASQPAILVASTGVEALIHSRAKAAHEESAEAQTWLEATAQKLRSALLGYNLQAKITATRLTPNAALIRFMGSDRLRVEDIEARQSALLTTHGLRLISVSPLPGEIVVGVARPQRQLVSLWDVWGCREINRNAAGVNTSFVLGLKELDGEILYLNLGGPFAGGQQHEPHTLVAGATGSGKSVLIQALLLDIAATNPSQLAHIYLIDPKMGVDYAAVERLPHIQGGVIVDQTRAVEVMEGLVAEMERRYELFRAHGARDIRSFNTKAGPSERLPYVFLVHDEFAEWMLTEDYKSAVTSNVSRLGVKARAAGMHLIFAAQRPDANVMPMQLRDNLGNRLILKVASVGTSEIALGVKGAEQLLGLGHLAARLSGEPAIMYAQAPFLSDDDIDAAVDAIIASDNSSN</sequence>
<feature type="binding site" evidence="3">
    <location>
        <begin position="1595"/>
        <end position="1602"/>
    </location>
    <ligand>
        <name>ATP</name>
        <dbReference type="ChEBI" id="CHEBI:30616"/>
    </ligand>
</feature>
<evidence type="ECO:0000313" key="6">
    <source>
        <dbReference type="EMBL" id="AMU92914.1"/>
    </source>
</evidence>